<feature type="compositionally biased region" description="Polar residues" evidence="1">
    <location>
        <begin position="72"/>
        <end position="92"/>
    </location>
</feature>
<proteinExistence type="predicted"/>
<sequence length="92" mass="10362">MVFGGFQCNASIETGRYAVLAKFGILDSKRAYGERFRIKLMPLIPVTFDLLSVQGTKRCERHRREVEDHSSPLPTSRSSNAERTASTTRSAR</sequence>
<organism evidence="2 3">
    <name type="scientific">Pseudomonas fluorescens</name>
    <dbReference type="NCBI Taxonomy" id="294"/>
    <lineage>
        <taxon>Bacteria</taxon>
        <taxon>Pseudomonadati</taxon>
        <taxon>Pseudomonadota</taxon>
        <taxon>Gammaproteobacteria</taxon>
        <taxon>Pseudomonadales</taxon>
        <taxon>Pseudomonadaceae</taxon>
        <taxon>Pseudomonas</taxon>
    </lineage>
</organism>
<evidence type="ECO:0000313" key="3">
    <source>
        <dbReference type="Proteomes" id="UP000050349"/>
    </source>
</evidence>
<reference evidence="2 3" key="1">
    <citation type="submission" date="2015-09" db="EMBL/GenBank/DDBJ databases">
        <authorList>
            <person name="Jackson K.R."/>
            <person name="Lunt B.L."/>
            <person name="Fisher J.N.B."/>
            <person name="Gardner A.V."/>
            <person name="Bailey M.E."/>
            <person name="Deus L.M."/>
            <person name="Earl A.S."/>
            <person name="Gibby P.D."/>
            <person name="Hartmann K.A."/>
            <person name="Liu J.E."/>
            <person name="Manci A.M."/>
            <person name="Nielsen D.A."/>
            <person name="Solomon M.B."/>
            <person name="Breakwell D.P."/>
            <person name="Burnett S.H."/>
            <person name="Grose J.H."/>
        </authorList>
    </citation>
    <scope>NUCLEOTIDE SEQUENCE [LARGE SCALE GENOMIC DNA]</scope>
    <source>
        <strain evidence="2 3">S613</strain>
    </source>
</reference>
<evidence type="ECO:0000313" key="2">
    <source>
        <dbReference type="EMBL" id="KPU53863.1"/>
    </source>
</evidence>
<dbReference type="Proteomes" id="UP000050349">
    <property type="component" value="Unassembled WGS sequence"/>
</dbReference>
<accession>A0A0P8WM55</accession>
<feature type="region of interest" description="Disordered" evidence="1">
    <location>
        <begin position="59"/>
        <end position="92"/>
    </location>
</feature>
<comment type="caution">
    <text evidence="2">The sequence shown here is derived from an EMBL/GenBank/DDBJ whole genome shotgun (WGS) entry which is preliminary data.</text>
</comment>
<protein>
    <submittedName>
        <fullName evidence="2">Uncharacterized protein</fullName>
    </submittedName>
</protein>
<gene>
    <name evidence="2" type="ORF">AN403_993</name>
</gene>
<dbReference type="EMBL" id="LJXB01000091">
    <property type="protein sequence ID" value="KPU53863.1"/>
    <property type="molecule type" value="Genomic_DNA"/>
</dbReference>
<dbReference type="AlphaFoldDB" id="A0A0P8WM55"/>
<name>A0A0P8WM55_PSEFL</name>
<evidence type="ECO:0000256" key="1">
    <source>
        <dbReference type="SAM" id="MobiDB-lite"/>
    </source>
</evidence>